<keyword evidence="3" id="KW-1185">Reference proteome</keyword>
<name>A0ABZ3FRB8_9ACTN</name>
<reference evidence="2 3" key="1">
    <citation type="submission" date="2024-04" db="EMBL/GenBank/DDBJ databases">
        <title>Isolation of an actinomycete strain from pig manure.</title>
        <authorList>
            <person name="Gong T."/>
            <person name="Yu Z."/>
            <person name="An M."/>
            <person name="Wei C."/>
            <person name="Yang W."/>
            <person name="Liu L."/>
        </authorList>
    </citation>
    <scope>NUCLEOTIDE SEQUENCE [LARGE SCALE GENOMIC DNA]</scope>
    <source>
        <strain evidence="2 3">ZF39</strain>
    </source>
</reference>
<feature type="signal peptide" evidence="1">
    <location>
        <begin position="1"/>
        <end position="25"/>
    </location>
</feature>
<sequence length="181" mass="18645">MTRLTTRIAAGLGAIALVGSLSACAGTPGTAATVGDQRITVAEVDRIVRDLPAPIKQQAPGLAHPSYVLNVKMRAAAAEQIAREKGVPLQALTEQALAESDLMPIVEESPAARELAFGEAEVQVLAQRLGAPVVAAEFADIPVKVNPRYGMSGLEPVELLDNGAAPLIRNGSLSQPAGGPQ</sequence>
<feature type="chain" id="PRO_5045938901" description="Lipoprotein" evidence="1">
    <location>
        <begin position="26"/>
        <end position="181"/>
    </location>
</feature>
<keyword evidence="1" id="KW-0732">Signal</keyword>
<organism evidence="2 3">
    <name type="scientific">Ammonicoccus fulvus</name>
    <dbReference type="NCBI Taxonomy" id="3138240"/>
    <lineage>
        <taxon>Bacteria</taxon>
        <taxon>Bacillati</taxon>
        <taxon>Actinomycetota</taxon>
        <taxon>Actinomycetes</taxon>
        <taxon>Propionibacteriales</taxon>
        <taxon>Propionibacteriaceae</taxon>
        <taxon>Ammonicoccus</taxon>
    </lineage>
</organism>
<evidence type="ECO:0008006" key="4">
    <source>
        <dbReference type="Google" id="ProtNLM"/>
    </source>
</evidence>
<evidence type="ECO:0000313" key="3">
    <source>
        <dbReference type="Proteomes" id="UP001442841"/>
    </source>
</evidence>
<dbReference type="EMBL" id="CP154795">
    <property type="protein sequence ID" value="XAN08624.1"/>
    <property type="molecule type" value="Genomic_DNA"/>
</dbReference>
<dbReference type="Proteomes" id="UP001442841">
    <property type="component" value="Chromosome"/>
</dbReference>
<protein>
    <recommendedName>
        <fullName evidence="4">Lipoprotein</fullName>
    </recommendedName>
</protein>
<evidence type="ECO:0000313" key="2">
    <source>
        <dbReference type="EMBL" id="XAN08624.1"/>
    </source>
</evidence>
<dbReference type="PROSITE" id="PS51257">
    <property type="entry name" value="PROKAR_LIPOPROTEIN"/>
    <property type="match status" value="1"/>
</dbReference>
<accession>A0ABZ3FRB8</accession>
<evidence type="ECO:0000256" key="1">
    <source>
        <dbReference type="SAM" id="SignalP"/>
    </source>
</evidence>
<proteinExistence type="predicted"/>
<dbReference type="RefSeq" id="WP_425310049.1">
    <property type="nucleotide sequence ID" value="NZ_CP154795.1"/>
</dbReference>
<gene>
    <name evidence="2" type="ORF">AADG42_15375</name>
</gene>